<evidence type="ECO:0000256" key="4">
    <source>
        <dbReference type="ARBA" id="ARBA00022475"/>
    </source>
</evidence>
<comment type="caution">
    <text evidence="10">The sequence shown here is derived from an EMBL/GenBank/DDBJ whole genome shotgun (WGS) entry which is preliminary data.</text>
</comment>
<comment type="subcellular location">
    <subcellularLocation>
        <location evidence="1">Cell inner membrane</location>
        <topology evidence="1">Peripheral membrane protein</topology>
    </subcellularLocation>
</comment>
<dbReference type="InterPro" id="IPR003439">
    <property type="entry name" value="ABC_transporter-like_ATP-bd"/>
</dbReference>
<keyword evidence="5" id="KW-0547">Nucleotide-binding</keyword>
<evidence type="ECO:0000256" key="1">
    <source>
        <dbReference type="ARBA" id="ARBA00004417"/>
    </source>
</evidence>
<protein>
    <submittedName>
        <fullName evidence="10">Nitrate ABC transporter ATP-binding protein</fullName>
    </submittedName>
</protein>
<dbReference type="EMBL" id="JAMXFF010000009">
    <property type="protein sequence ID" value="MCT7966317.1"/>
    <property type="molecule type" value="Genomic_DNA"/>
</dbReference>
<keyword evidence="11" id="KW-1185">Reference proteome</keyword>
<keyword evidence="3" id="KW-0813">Transport</keyword>
<dbReference type="InterPro" id="IPR005890">
    <property type="entry name" value="NO3_transporter_ATP-bd-like"/>
</dbReference>
<dbReference type="GO" id="GO:0005524">
    <property type="term" value="F:ATP binding"/>
    <property type="evidence" value="ECO:0007669"/>
    <property type="project" value="UniProtKB-KW"/>
</dbReference>
<evidence type="ECO:0000256" key="8">
    <source>
        <dbReference type="ARBA" id="ARBA00023136"/>
    </source>
</evidence>
<evidence type="ECO:0000313" key="11">
    <source>
        <dbReference type="Proteomes" id="UP001525890"/>
    </source>
</evidence>
<reference evidence="10 11" key="1">
    <citation type="journal article" date="2022" name="Front. Microbiol.">
        <title>High genomic differentiation and limited gene flow indicate recent cryptic speciation within the genus Laspinema (cyanobacteria).</title>
        <authorList>
            <person name="Stanojkovic A."/>
            <person name="Skoupy S."/>
            <person name="Skaloud P."/>
            <person name="Dvorak P."/>
        </authorList>
    </citation>
    <scope>NUCLEOTIDE SEQUENCE [LARGE SCALE GENOMIC DNA]</scope>
    <source>
        <strain evidence="10 11">D2a</strain>
    </source>
</reference>
<evidence type="ECO:0000256" key="3">
    <source>
        <dbReference type="ARBA" id="ARBA00022448"/>
    </source>
</evidence>
<dbReference type="InterPro" id="IPR017871">
    <property type="entry name" value="ABC_transporter-like_CS"/>
</dbReference>
<dbReference type="SMART" id="SM00382">
    <property type="entry name" value="AAA"/>
    <property type="match status" value="1"/>
</dbReference>
<keyword evidence="8" id="KW-0472">Membrane</keyword>
<dbReference type="NCBIfam" id="TIGR01184">
    <property type="entry name" value="ntrCD"/>
    <property type="match status" value="1"/>
</dbReference>
<dbReference type="Pfam" id="PF00005">
    <property type="entry name" value="ABC_tran"/>
    <property type="match status" value="1"/>
</dbReference>
<evidence type="ECO:0000256" key="5">
    <source>
        <dbReference type="ARBA" id="ARBA00022741"/>
    </source>
</evidence>
<feature type="domain" description="ABC transporter" evidence="9">
    <location>
        <begin position="19"/>
        <end position="252"/>
    </location>
</feature>
<dbReference type="CDD" id="cd03293">
    <property type="entry name" value="ABC_NrtD_SsuB_transporters"/>
    <property type="match status" value="1"/>
</dbReference>
<dbReference type="PROSITE" id="PS50893">
    <property type="entry name" value="ABC_TRANSPORTER_2"/>
    <property type="match status" value="1"/>
</dbReference>
<gene>
    <name evidence="10" type="ORF">NG799_08220</name>
</gene>
<evidence type="ECO:0000256" key="2">
    <source>
        <dbReference type="ARBA" id="ARBA00009440"/>
    </source>
</evidence>
<evidence type="ECO:0000256" key="6">
    <source>
        <dbReference type="ARBA" id="ARBA00022840"/>
    </source>
</evidence>
<dbReference type="InterPro" id="IPR003593">
    <property type="entry name" value="AAA+_ATPase"/>
</dbReference>
<proteinExistence type="inferred from homology"/>
<dbReference type="PANTHER" id="PTHR42788:SF7">
    <property type="entry name" value="NITRATE ABC TRANSPORTER ATP-BINDING PROTEIN"/>
    <property type="match status" value="1"/>
</dbReference>
<dbReference type="Gene3D" id="3.40.50.300">
    <property type="entry name" value="P-loop containing nucleotide triphosphate hydrolases"/>
    <property type="match status" value="1"/>
</dbReference>
<comment type="similarity">
    <text evidence="2">Belongs to the ABC transporter superfamily. Nitrate/nitrite/cyanate uptake transporter (NitT) (TC 3.A.1.16) family.</text>
</comment>
<dbReference type="InterPro" id="IPR027417">
    <property type="entry name" value="P-loop_NTPase"/>
</dbReference>
<dbReference type="Proteomes" id="UP001525890">
    <property type="component" value="Unassembled WGS sequence"/>
</dbReference>
<evidence type="ECO:0000256" key="7">
    <source>
        <dbReference type="ARBA" id="ARBA00022967"/>
    </source>
</evidence>
<keyword evidence="6 10" id="KW-0067">ATP-binding</keyword>
<name>A0ABT2MPA2_9CYAN</name>
<dbReference type="PANTHER" id="PTHR42788">
    <property type="entry name" value="TAURINE IMPORT ATP-BINDING PROTEIN-RELATED"/>
    <property type="match status" value="1"/>
</dbReference>
<dbReference type="RefSeq" id="WP_368005961.1">
    <property type="nucleotide sequence ID" value="NZ_JAMXFF010000009.1"/>
</dbReference>
<dbReference type="PROSITE" id="PS00211">
    <property type="entry name" value="ABC_TRANSPORTER_1"/>
    <property type="match status" value="1"/>
</dbReference>
<evidence type="ECO:0000313" key="10">
    <source>
        <dbReference type="EMBL" id="MCT7966317.1"/>
    </source>
</evidence>
<sequence>MQTLTTSTSYPQGTNDSYLVIDGLSKTYATPEGPYPVLDNIQLTIREGEFICLIGHSGCGKSTLLDMVSGFRQPSEGVVLLEGQRIQEPGPDRMVVFQNYALLPWLTAYENIFLAVNSVFPKLKQREKVAIVREHLELVGLSDAADKKPKELSGGMKQRVSIARALAVRPKVLILDEPFGALDPITREELQEELLRIWADHKVTILMITHDIDEALFLGDRLVMMTNGPAARIGEILDLPFPRPRDRAQLIEQSEYYDLRNEALDFLYRRYAHDDTALV</sequence>
<keyword evidence="4" id="KW-1003">Cell membrane</keyword>
<evidence type="ECO:0000259" key="9">
    <source>
        <dbReference type="PROSITE" id="PS50893"/>
    </source>
</evidence>
<keyword evidence="7" id="KW-1278">Translocase</keyword>
<organism evidence="10 11">
    <name type="scientific">Laspinema palackyanum D2a</name>
    <dbReference type="NCBI Taxonomy" id="2953684"/>
    <lineage>
        <taxon>Bacteria</taxon>
        <taxon>Bacillati</taxon>
        <taxon>Cyanobacteriota</taxon>
        <taxon>Cyanophyceae</taxon>
        <taxon>Oscillatoriophycideae</taxon>
        <taxon>Oscillatoriales</taxon>
        <taxon>Laspinemataceae</taxon>
        <taxon>Laspinema</taxon>
        <taxon>Laspinema palackyanum</taxon>
    </lineage>
</organism>
<accession>A0ABT2MPA2</accession>
<dbReference type="InterPro" id="IPR050166">
    <property type="entry name" value="ABC_transporter_ATP-bind"/>
</dbReference>
<dbReference type="SUPFAM" id="SSF52540">
    <property type="entry name" value="P-loop containing nucleoside triphosphate hydrolases"/>
    <property type="match status" value="1"/>
</dbReference>